<dbReference type="RefSeq" id="WP_289957017.1">
    <property type="nucleotide sequence ID" value="NZ_JAUEMJ010000002.1"/>
</dbReference>
<comment type="caution">
    <text evidence="2">The sequence shown here is derived from an EMBL/GenBank/DDBJ whole genome shotgun (WGS) entry which is preliminary data.</text>
</comment>
<evidence type="ECO:0000259" key="1">
    <source>
        <dbReference type="Pfam" id="PF08818"/>
    </source>
</evidence>
<dbReference type="Gene3D" id="3.90.1150.200">
    <property type="match status" value="1"/>
</dbReference>
<keyword evidence="3" id="KW-1185">Reference proteome</keyword>
<dbReference type="SUPFAM" id="SSF159888">
    <property type="entry name" value="YdhG-like"/>
    <property type="match status" value="1"/>
</dbReference>
<dbReference type="InterPro" id="IPR014922">
    <property type="entry name" value="YdhG-like"/>
</dbReference>
<gene>
    <name evidence="2" type="ORF">QWI33_09545</name>
</gene>
<protein>
    <submittedName>
        <fullName evidence="2">DUF1801 domain-containing protein</fullName>
    </submittedName>
</protein>
<organism evidence="2 3">
    <name type="scientific">Glycomyces tritici</name>
    <dbReference type="NCBI Taxonomy" id="2665176"/>
    <lineage>
        <taxon>Bacteria</taxon>
        <taxon>Bacillati</taxon>
        <taxon>Actinomycetota</taxon>
        <taxon>Actinomycetes</taxon>
        <taxon>Glycomycetales</taxon>
        <taxon>Glycomycetaceae</taxon>
        <taxon>Glycomyces</taxon>
    </lineage>
</organism>
<dbReference type="Pfam" id="PF08818">
    <property type="entry name" value="DUF1801"/>
    <property type="match status" value="1"/>
</dbReference>
<accession>A0ABT7YMX3</accession>
<proteinExistence type="predicted"/>
<evidence type="ECO:0000313" key="2">
    <source>
        <dbReference type="EMBL" id="MDN3239969.1"/>
    </source>
</evidence>
<name>A0ABT7YMX3_9ACTN</name>
<feature type="domain" description="YdhG-like" evidence="1">
    <location>
        <begin position="19"/>
        <end position="122"/>
    </location>
</feature>
<sequence>MTSPNDEVDALMAGADHPHKDAVEHLRAVILAVDPGITEHVKWNAPSFVHGGVDRVTFNLKAKDVQLVFHRGAAVRKDAFEFADDTGLMRWRSNDRAVVAFKDLADARANEQALSGLVKRWIAA</sequence>
<dbReference type="EMBL" id="JAUEMJ010000002">
    <property type="protein sequence ID" value="MDN3239969.1"/>
    <property type="molecule type" value="Genomic_DNA"/>
</dbReference>
<evidence type="ECO:0000313" key="3">
    <source>
        <dbReference type="Proteomes" id="UP001171902"/>
    </source>
</evidence>
<dbReference type="Proteomes" id="UP001171902">
    <property type="component" value="Unassembled WGS sequence"/>
</dbReference>
<reference evidence="2" key="1">
    <citation type="submission" date="2023-06" db="EMBL/GenBank/DDBJ databases">
        <title>Gycomyces niveus sp.nov., a novel actinomycete isolated from soil in Shouguang.</title>
        <authorList>
            <person name="Yang X."/>
            <person name="Zhao J."/>
        </authorList>
    </citation>
    <scope>NUCLEOTIDE SEQUENCE</scope>
    <source>
        <strain evidence="2">NEAU C2</strain>
    </source>
</reference>